<dbReference type="RefSeq" id="WP_147012733.1">
    <property type="nucleotide sequence ID" value="NZ_VORB01000001.1"/>
</dbReference>
<organism evidence="3 4">
    <name type="scientific">Luteibaculum oceani</name>
    <dbReference type="NCBI Taxonomy" id="1294296"/>
    <lineage>
        <taxon>Bacteria</taxon>
        <taxon>Pseudomonadati</taxon>
        <taxon>Bacteroidota</taxon>
        <taxon>Flavobacteriia</taxon>
        <taxon>Flavobacteriales</taxon>
        <taxon>Luteibaculaceae</taxon>
        <taxon>Luteibaculum</taxon>
    </lineage>
</organism>
<dbReference type="OrthoDB" id="9812498at2"/>
<feature type="compositionally biased region" description="Basic and acidic residues" evidence="1">
    <location>
        <begin position="953"/>
        <end position="968"/>
    </location>
</feature>
<feature type="region of interest" description="Disordered" evidence="1">
    <location>
        <begin position="916"/>
        <end position="976"/>
    </location>
</feature>
<dbReference type="Proteomes" id="UP000321168">
    <property type="component" value="Unassembled WGS sequence"/>
</dbReference>
<feature type="region of interest" description="Disordered" evidence="1">
    <location>
        <begin position="1051"/>
        <end position="1071"/>
    </location>
</feature>
<evidence type="ECO:0000313" key="4">
    <source>
        <dbReference type="Proteomes" id="UP000321168"/>
    </source>
</evidence>
<keyword evidence="2" id="KW-0472">Membrane</keyword>
<keyword evidence="2" id="KW-1133">Transmembrane helix</keyword>
<feature type="region of interest" description="Disordered" evidence="1">
    <location>
        <begin position="737"/>
        <end position="786"/>
    </location>
</feature>
<name>A0A5C6VLM4_9FLAO</name>
<comment type="caution">
    <text evidence="3">The sequence shown here is derived from an EMBL/GenBank/DDBJ whole genome shotgun (WGS) entry which is preliminary data.</text>
</comment>
<feature type="transmembrane region" description="Helical" evidence="2">
    <location>
        <begin position="56"/>
        <end position="82"/>
    </location>
</feature>
<dbReference type="AlphaFoldDB" id="A0A5C6VLM4"/>
<evidence type="ECO:0000313" key="3">
    <source>
        <dbReference type="EMBL" id="TXC85366.1"/>
    </source>
</evidence>
<reference evidence="3 4" key="1">
    <citation type="submission" date="2019-08" db="EMBL/GenBank/DDBJ databases">
        <title>Genome of Luteibaculum oceani JCM 18817.</title>
        <authorList>
            <person name="Bowman J.P."/>
        </authorList>
    </citation>
    <scope>NUCLEOTIDE SEQUENCE [LARGE SCALE GENOMIC DNA]</scope>
    <source>
        <strain evidence="3 4">JCM 18817</strain>
    </source>
</reference>
<feature type="transmembrane region" description="Helical" evidence="2">
    <location>
        <begin position="157"/>
        <end position="174"/>
    </location>
</feature>
<keyword evidence="4" id="KW-1185">Reference proteome</keyword>
<dbReference type="EMBL" id="VORB01000001">
    <property type="protein sequence ID" value="TXC85366.1"/>
    <property type="molecule type" value="Genomic_DNA"/>
</dbReference>
<evidence type="ECO:0000256" key="2">
    <source>
        <dbReference type="SAM" id="Phobius"/>
    </source>
</evidence>
<feature type="compositionally biased region" description="Low complexity" evidence="1">
    <location>
        <begin position="768"/>
        <end position="786"/>
    </location>
</feature>
<protein>
    <recommendedName>
        <fullName evidence="5">DUF4175 family protein</fullName>
    </recommendedName>
</protein>
<feature type="transmembrane region" description="Helical" evidence="2">
    <location>
        <begin position="23"/>
        <end position="44"/>
    </location>
</feature>
<keyword evidence="2" id="KW-0812">Transmembrane</keyword>
<feature type="compositionally biased region" description="Polar residues" evidence="1">
    <location>
        <begin position="924"/>
        <end position="935"/>
    </location>
</feature>
<gene>
    <name evidence="3" type="ORF">FRX97_01705</name>
</gene>
<accession>A0A5C6VLM4</accession>
<proteinExistence type="predicted"/>
<sequence length="1114" mass="128203">MDAYKALINDLNRYIRKHNTNKLIKGLVYSIGLSVILFLLVLTLEYFGAFSSKARMVLFFSFLAILLLIQVKYLIIPLAYLLNIKKGLNHKEAAKIIGEHFPSVNDKLVNVLELEELSQKESIEIRHLIQAGISQKAEEIKPIPFLSSINFSENLKYAKYALIPLAIMLGIWLIKPQFVKDPAKRLISYNQEFEPTAPFQLSFDKSINILEGEDLEFTINVIEGGIKPSDISINFVGYKEVVPSSGAWSYKKTFSNLRKDFSFSVEADGFNFGEVEVKVLPQPNITGFIMELTYPAYTGKKSEIIDGSGDAIVPQGTRVNWRIKTNHTDSLSLIGVPKPTIIANDQLFELTWLANQTINYGISRQNEHVSVIDSNLYTIQIIKDAHPKIEADLRANGITQDQYFLVGEIADDYGFKDLKLFYRKKDQNIWNIKPIQIEKHLSNQTFYISISDEDLGLTLGDSITYYFEVRDNDAPNGFKATKTEIEGLRIKTEKELLEDRNKGLENSTNQLEELLKLNQEISSEIEKLNKELLSKKQTDLNDRKQLEQLIKKKQELNKKLEQLSQQNKQTEKLQEKLNGENENITEQQKQLNELMENSMDPEMEKVMDEIQQLMQNMDQDQLLEKLKELNQLSENQKQELDRSLELMKKFAHDLKLKQLASELDKLAKQQENLAKEDNANKELNEQKEINKTFDELKKDLNDLNKEAKDLNKQMDLSKEEKKANEIREDLNKIEQDLKEQGSSPENKNSKQKKNTNQKQQKAKEEMEQLSQQIESSMASSEAQQQQENIEDLKQILENLVDLSEDQEEIYSGFASLSTSDPIYGKLTVEQANSIENFKIIEDSLNALAKRVIQIEAVVRKEINTINREMANSISELGERVTSRARMHQRYSLTAINNLALLLSEVLEQLEKQQAQANPGMANCNKPSQGNSSKPSLQKMRKAQEQFAKQMEQMMKKGQGEQKGEKEGQGKNQGGNNSKELIEMAAKQAQLRKQLRELAKELNKDGSGSGNKLNELAKELEEVEKDLYYNQVNPETLLRQREIITKLLEEEKAERTQELDNKREGQKAEEYLKENPEYQKYLEQRKLNVEQLQSLPLELREYYLEKSRSYLNKTP</sequence>
<evidence type="ECO:0000256" key="1">
    <source>
        <dbReference type="SAM" id="MobiDB-lite"/>
    </source>
</evidence>
<evidence type="ECO:0008006" key="5">
    <source>
        <dbReference type="Google" id="ProtNLM"/>
    </source>
</evidence>